<comment type="similarity">
    <text evidence="1">Belongs to the dTDP-4-dehydrorhamnose 3,5-epimerase family.</text>
</comment>
<dbReference type="PANTHER" id="PTHR21047">
    <property type="entry name" value="DTDP-6-DEOXY-D-GLUCOSE-3,5 EPIMERASE"/>
    <property type="match status" value="1"/>
</dbReference>
<dbReference type="InterPro" id="IPR014710">
    <property type="entry name" value="RmlC-like_jellyroll"/>
</dbReference>
<name>A0A9X2EDB1_9NOCA</name>
<dbReference type="Gene3D" id="2.60.120.10">
    <property type="entry name" value="Jelly Rolls"/>
    <property type="match status" value="1"/>
</dbReference>
<comment type="caution">
    <text evidence="4">The sequence shown here is derived from an EMBL/GenBank/DDBJ whole genome shotgun (WGS) entry which is preliminary data.</text>
</comment>
<dbReference type="Pfam" id="PF00908">
    <property type="entry name" value="dTDP_sugar_isom"/>
    <property type="match status" value="1"/>
</dbReference>
<evidence type="ECO:0000256" key="3">
    <source>
        <dbReference type="PIRSR" id="PIRSR600888-3"/>
    </source>
</evidence>
<dbReference type="GO" id="GO:0008830">
    <property type="term" value="F:dTDP-4-dehydrorhamnose 3,5-epimerase activity"/>
    <property type="evidence" value="ECO:0007669"/>
    <property type="project" value="InterPro"/>
</dbReference>
<evidence type="ECO:0000313" key="4">
    <source>
        <dbReference type="EMBL" id="MCM6778697.1"/>
    </source>
</evidence>
<proteinExistence type="inferred from homology"/>
<feature type="site" description="Participates in a stacking interaction with the thymidine ring of dTDP-4-oxo-6-deoxyglucose" evidence="3">
    <location>
        <position position="143"/>
    </location>
</feature>
<dbReference type="SUPFAM" id="SSF51182">
    <property type="entry name" value="RmlC-like cupins"/>
    <property type="match status" value="1"/>
</dbReference>
<keyword evidence="5" id="KW-1185">Reference proteome</keyword>
<feature type="active site" description="Proton acceptor" evidence="2">
    <location>
        <position position="67"/>
    </location>
</feature>
<dbReference type="GO" id="GO:0019305">
    <property type="term" value="P:dTDP-rhamnose biosynthetic process"/>
    <property type="evidence" value="ECO:0007669"/>
    <property type="project" value="TreeGrafter"/>
</dbReference>
<dbReference type="PANTHER" id="PTHR21047:SF2">
    <property type="entry name" value="THYMIDINE DIPHOSPHO-4-KETO-RHAMNOSE 3,5-EPIMERASE"/>
    <property type="match status" value="1"/>
</dbReference>
<sequence length="202" mass="22399">MTITAEARALPIEGAIEFTAPVHRDDRGLFTTPFRETVFRDTLGHGLFPVRDVSHNLSARDVLRGIHYTTTPPGRGKYVYVPHGRVTDFLVDLRVGSPTFGHWAHTELGDDTGRAIFIPVGVGHAFLSQVDASIVVYLMSEEYDPANELAVSPLDPELGLPISQPVSQSERDRTAPTLAQARERGLLPEYAVCREVEARLWR</sequence>
<feature type="active site" description="Proton donor" evidence="2">
    <location>
        <position position="137"/>
    </location>
</feature>
<evidence type="ECO:0000313" key="5">
    <source>
        <dbReference type="Proteomes" id="UP001139157"/>
    </source>
</evidence>
<dbReference type="RefSeq" id="WP_251918225.1">
    <property type="nucleotide sequence ID" value="NZ_JAMRXG010000025.1"/>
</dbReference>
<dbReference type="GO" id="GO:0005829">
    <property type="term" value="C:cytosol"/>
    <property type="evidence" value="ECO:0007669"/>
    <property type="project" value="TreeGrafter"/>
</dbReference>
<evidence type="ECO:0000256" key="2">
    <source>
        <dbReference type="PIRSR" id="PIRSR600888-1"/>
    </source>
</evidence>
<evidence type="ECO:0000256" key="1">
    <source>
        <dbReference type="ARBA" id="ARBA00010154"/>
    </source>
</evidence>
<dbReference type="InterPro" id="IPR000888">
    <property type="entry name" value="RmlC-like"/>
</dbReference>
<dbReference type="GO" id="GO:0000271">
    <property type="term" value="P:polysaccharide biosynthetic process"/>
    <property type="evidence" value="ECO:0007669"/>
    <property type="project" value="TreeGrafter"/>
</dbReference>
<dbReference type="EMBL" id="JAMRXG010000025">
    <property type="protein sequence ID" value="MCM6778697.1"/>
    <property type="molecule type" value="Genomic_DNA"/>
</dbReference>
<accession>A0A9X2EDB1</accession>
<reference evidence="4" key="1">
    <citation type="submission" date="2022-06" db="EMBL/GenBank/DDBJ databases">
        <title>Novel species in genus nocardia.</title>
        <authorList>
            <person name="Li F."/>
        </authorList>
    </citation>
    <scope>NUCLEOTIDE SEQUENCE</scope>
    <source>
        <strain evidence="4">CDC141</strain>
    </source>
</reference>
<dbReference type="AlphaFoldDB" id="A0A9X2EDB1"/>
<dbReference type="Proteomes" id="UP001139157">
    <property type="component" value="Unassembled WGS sequence"/>
</dbReference>
<organism evidence="4 5">
    <name type="scientific">Nocardia pulmonis</name>
    <dbReference type="NCBI Taxonomy" id="2951408"/>
    <lineage>
        <taxon>Bacteria</taxon>
        <taxon>Bacillati</taxon>
        <taxon>Actinomycetota</taxon>
        <taxon>Actinomycetes</taxon>
        <taxon>Mycobacteriales</taxon>
        <taxon>Nocardiaceae</taxon>
        <taxon>Nocardia</taxon>
    </lineage>
</organism>
<protein>
    <submittedName>
        <fullName evidence="4">dTDP-4-dehydrorhamnose 3,5-epimerase</fullName>
    </submittedName>
</protein>
<dbReference type="InterPro" id="IPR011051">
    <property type="entry name" value="RmlC_Cupin_sf"/>
</dbReference>
<gene>
    <name evidence="4" type="ORF">NDR86_34965</name>
</gene>
<dbReference type="CDD" id="cd00438">
    <property type="entry name" value="cupin_RmlC"/>
    <property type="match status" value="1"/>
</dbReference>